<reference evidence="2 3" key="1">
    <citation type="submission" date="2023-07" db="EMBL/GenBank/DDBJ databases">
        <title>Genomic Encyclopedia of Type Strains, Phase IV (KMG-IV): sequencing the most valuable type-strain genomes for metagenomic binning, comparative biology and taxonomic classification.</title>
        <authorList>
            <person name="Goeker M."/>
        </authorList>
    </citation>
    <scope>NUCLEOTIDE SEQUENCE [LARGE SCALE GENOMIC DNA]</scope>
    <source>
        <strain evidence="2 3">DSM 2457</strain>
    </source>
</reference>
<evidence type="ECO:0000313" key="3">
    <source>
        <dbReference type="Proteomes" id="UP001224682"/>
    </source>
</evidence>
<gene>
    <name evidence="2" type="ORF">J2S75_003726</name>
</gene>
<dbReference type="Pfam" id="PF13692">
    <property type="entry name" value="Glyco_trans_1_4"/>
    <property type="match status" value="1"/>
</dbReference>
<dbReference type="SUPFAM" id="SSF53756">
    <property type="entry name" value="UDP-Glycosyltransferase/glycogen phosphorylase"/>
    <property type="match status" value="1"/>
</dbReference>
<protein>
    <submittedName>
        <fullName evidence="2">Glycosyltransferase involved in cell wall biosynthesis</fullName>
    </submittedName>
</protein>
<name>A0ABU0BFS1_9HYPH</name>
<feature type="domain" description="Polysaccharide pyruvyl transferase" evidence="1">
    <location>
        <begin position="61"/>
        <end position="199"/>
    </location>
</feature>
<dbReference type="EMBL" id="JAUSUI010000009">
    <property type="protein sequence ID" value="MDQ0304681.1"/>
    <property type="molecule type" value="Genomic_DNA"/>
</dbReference>
<dbReference type="Pfam" id="PF04230">
    <property type="entry name" value="PS_pyruv_trans"/>
    <property type="match status" value="1"/>
</dbReference>
<comment type="caution">
    <text evidence="2">The sequence shown here is derived from an EMBL/GenBank/DDBJ whole genome shotgun (WGS) entry which is preliminary data.</text>
</comment>
<evidence type="ECO:0000259" key="1">
    <source>
        <dbReference type="Pfam" id="PF04230"/>
    </source>
</evidence>
<proteinExistence type="predicted"/>
<organism evidence="2 3">
    <name type="scientific">Ancylobacter polymorphus</name>
    <dbReference type="NCBI Taxonomy" id="223390"/>
    <lineage>
        <taxon>Bacteria</taxon>
        <taxon>Pseudomonadati</taxon>
        <taxon>Pseudomonadota</taxon>
        <taxon>Alphaproteobacteria</taxon>
        <taxon>Hyphomicrobiales</taxon>
        <taxon>Xanthobacteraceae</taxon>
        <taxon>Ancylobacter</taxon>
    </lineage>
</organism>
<sequence length="796" mass="87908">MSIDESRVRYWLLGENTQNFGDYISEYLTSHLFFNHRPGTSGIHIIGSAIDDFFVPPQAGRERPVVFWGCGVREPGGLSRENWPSTEIRAVRGPLSAAELELGADVPQGDPAFFLPALYRPRKLDALRGKTLCIPHFHDTRDNEALRAASGCDVVVRPNIPPGEQALTDVIDAIFSADFVLASAMHACLVAAAYRRPFAFWSGKSIDLPFKWRDAALSLDIPCVFASDIGEGRRLYAEAIAPAIRLPDMRPSLMRAPLLVRASGLVAVLRWYRENPPAGGAPDPLDDAEALARFATEQQALFDSIVTESLRRQEPAQVLEPPPPRPTPLLKMLFQGDGTPRLGLRRLLFRTSGKPRRLFHRWLMRNGAPPRFLQPWMQSEAYRALPKAFDIPAVAVPRTSALRVPDGASAVRPERPYAGIPIVEARRRVLLIDGAYPTPDRDSGSIDAVHFVRIFTELGYSVYFSATGSFCSGALSPVQRAARAQLQRMGAIVVDDVYARDLEDLIHANGFLFDLFFLSRVHAGGQFYETIRAHAPDARILFNAVDLHFVREGREGRLEGNRSKIGAARATRERELHLVRQADAALVVSEDELTLLRREAPEARVHTFPLIRDIAGRSADFAARRHIGFIGGYKHQPNIDAAHHFLEAIWPRIRGELPEAQFHLMGADMPDCLSARTDPGLVIVGHVPDLRVAFEDMRLTVAPLRYGAGAKGKVLSSLTHGVPCICTSIAAEGMQLGSDAGILVADAPEDFAALVVRTYRDEPLWQQLSADGLRRVEEHHSFAAGLARMTAITKGL</sequence>
<dbReference type="Proteomes" id="UP001224682">
    <property type="component" value="Unassembled WGS sequence"/>
</dbReference>
<evidence type="ECO:0000313" key="2">
    <source>
        <dbReference type="EMBL" id="MDQ0304681.1"/>
    </source>
</evidence>
<accession>A0ABU0BFS1</accession>
<dbReference type="Gene3D" id="3.40.50.2000">
    <property type="entry name" value="Glycogen Phosphorylase B"/>
    <property type="match status" value="1"/>
</dbReference>
<keyword evidence="3" id="KW-1185">Reference proteome</keyword>
<dbReference type="InterPro" id="IPR007345">
    <property type="entry name" value="Polysacch_pyruvyl_Trfase"/>
</dbReference>
<dbReference type="RefSeq" id="WP_307022084.1">
    <property type="nucleotide sequence ID" value="NZ_JAUSUI010000009.1"/>
</dbReference>